<evidence type="ECO:0000313" key="1">
    <source>
        <dbReference type="Proteomes" id="UP000887576"/>
    </source>
</evidence>
<organism evidence="1 2">
    <name type="scientific">Panagrolaimus sp. JU765</name>
    <dbReference type="NCBI Taxonomy" id="591449"/>
    <lineage>
        <taxon>Eukaryota</taxon>
        <taxon>Metazoa</taxon>
        <taxon>Ecdysozoa</taxon>
        <taxon>Nematoda</taxon>
        <taxon>Chromadorea</taxon>
        <taxon>Rhabditida</taxon>
        <taxon>Tylenchina</taxon>
        <taxon>Panagrolaimomorpha</taxon>
        <taxon>Panagrolaimoidea</taxon>
        <taxon>Panagrolaimidae</taxon>
        <taxon>Panagrolaimus</taxon>
    </lineage>
</organism>
<dbReference type="WBParaSite" id="JU765_v2.g13541.t1">
    <property type="protein sequence ID" value="JU765_v2.g13541.t1"/>
    <property type="gene ID" value="JU765_v2.g13541"/>
</dbReference>
<protein>
    <submittedName>
        <fullName evidence="2">Peptidase S1 domain-containing protein</fullName>
    </submittedName>
</protein>
<evidence type="ECO:0000313" key="2">
    <source>
        <dbReference type="WBParaSite" id="JU765_v2.g13541.t1"/>
    </source>
</evidence>
<dbReference type="Proteomes" id="UP000887576">
    <property type="component" value="Unplaced"/>
</dbReference>
<name>A0AC34Q6Z1_9BILA</name>
<reference evidence="2" key="1">
    <citation type="submission" date="2022-11" db="UniProtKB">
        <authorList>
            <consortium name="WormBaseParasite"/>
        </authorList>
    </citation>
    <scope>IDENTIFICATION</scope>
</reference>
<accession>A0AC34Q6Z1</accession>
<sequence length="213" mass="23740">MPIFKGRTQSRRVYTGDDGDIALIRVATPMTIPPVPLPANYSHPKDEWLRSAGYGTTKYKIINETYINFTDQATSLMEIYLHGAVGKDCLKPSFLEERPHLNVICLGKSNSSLLAGDSGGPTFAQGKDDKWYQVGVTSFGWPLSGTWLENISWSLALEHRFPFISAVTDVSHYCPWIEETTGGEVKCQTFDPPCWAVCGPDTNNETRWSTTQL</sequence>
<proteinExistence type="predicted"/>